<dbReference type="EMBL" id="JAPDRQ010000206">
    <property type="protein sequence ID" value="KAJ9652283.1"/>
    <property type="molecule type" value="Genomic_DNA"/>
</dbReference>
<protein>
    <submittedName>
        <fullName evidence="1">Uncharacterized protein</fullName>
    </submittedName>
</protein>
<dbReference type="Proteomes" id="UP001172386">
    <property type="component" value="Unassembled WGS sequence"/>
</dbReference>
<organism evidence="1 2">
    <name type="scientific">Neophaeococcomyces mojaviensis</name>
    <dbReference type="NCBI Taxonomy" id="3383035"/>
    <lineage>
        <taxon>Eukaryota</taxon>
        <taxon>Fungi</taxon>
        <taxon>Dikarya</taxon>
        <taxon>Ascomycota</taxon>
        <taxon>Pezizomycotina</taxon>
        <taxon>Eurotiomycetes</taxon>
        <taxon>Chaetothyriomycetidae</taxon>
        <taxon>Chaetothyriales</taxon>
        <taxon>Chaetothyriales incertae sedis</taxon>
        <taxon>Neophaeococcomyces</taxon>
    </lineage>
</organism>
<proteinExistence type="predicted"/>
<comment type="caution">
    <text evidence="1">The sequence shown here is derived from an EMBL/GenBank/DDBJ whole genome shotgun (WGS) entry which is preliminary data.</text>
</comment>
<reference evidence="1" key="1">
    <citation type="submission" date="2022-10" db="EMBL/GenBank/DDBJ databases">
        <title>Culturing micro-colonial fungi from biological soil crusts in the Mojave desert and describing Neophaeococcomyces mojavensis, and introducing the new genera and species Taxawa tesnikishii.</title>
        <authorList>
            <person name="Kurbessoian T."/>
            <person name="Stajich J.E."/>
        </authorList>
    </citation>
    <scope>NUCLEOTIDE SEQUENCE</scope>
    <source>
        <strain evidence="1">JES_112</strain>
    </source>
</reference>
<gene>
    <name evidence="1" type="ORF">H2198_008458</name>
</gene>
<name>A0ACC2ZXJ7_9EURO</name>
<evidence type="ECO:0000313" key="2">
    <source>
        <dbReference type="Proteomes" id="UP001172386"/>
    </source>
</evidence>
<evidence type="ECO:0000313" key="1">
    <source>
        <dbReference type="EMBL" id="KAJ9652283.1"/>
    </source>
</evidence>
<sequence>MGKKSDGFLLSDGDRLRLSSKTSLCYQAPTSDDPSHFDLVQEKEMQTFCDKYVITDRLLGAGSFGRVFMAIEQTARVQLACKIVDLRKIGKAGKDKSLLEEHAAAEFVNPQIAATQVRAWSDKKKRQIKLEDKLHSYHREVEILSSISHPNIISLDKVYVTDETIYLFQDLITAGDLFSYIESKNHKLLEVEAAVIIRQLLLALQFLHERNIAHRDLKPENIMLTSLAAGARVVITDFGSARRVLPFQRFNSLVGTEQYAAPEMVNTNSKFFDGRRANGHGIASDMWSIGAISALLLTGALPFQDPMTGCHDQRLAAASDLSMLEDSNVFRALGERPKNFVRRLLVLEERERMTVRQALAHPWFSNEMHKTDFEELYRRTIKHWRPRVPNVPMVEFIEGRAQRIKHFTFSQAVVEEQKQKRARPYMLPVEPPYKPFPRKMHESTLWPKRRKIRAMSEETERAIEEWSKPPLRTRSASVDARPLQLVGFGRPQSPVVDVTTDRPATEQTTRNAEQKMHNEAVQLQPSKKSIKPTLIRSQSFRYSKAANDVPALRDSKPVDMPLYNRPTASVKRLRVRSCSSSAGRISRAPIKQFGSSIFDLDQNDLEAGLQLRRDAEEYNRPRTPRPLKKESIVIAHSDHLRLNQDQVEYIDHNAQ</sequence>
<accession>A0ACC2ZXJ7</accession>
<keyword evidence="2" id="KW-1185">Reference proteome</keyword>